<reference evidence="1 2" key="1">
    <citation type="journal article" date="2015" name="Sci. Rep.">
        <title>Genome of the facultative scuticociliatosis pathogen Pseudocohnilembus persalinus provides insight into its virulence through horizontal gene transfer.</title>
        <authorList>
            <person name="Xiong J."/>
            <person name="Wang G."/>
            <person name="Cheng J."/>
            <person name="Tian M."/>
            <person name="Pan X."/>
            <person name="Warren A."/>
            <person name="Jiang C."/>
            <person name="Yuan D."/>
            <person name="Miao W."/>
        </authorList>
    </citation>
    <scope>NUCLEOTIDE SEQUENCE [LARGE SCALE GENOMIC DNA]</scope>
    <source>
        <strain evidence="1">36N120E</strain>
    </source>
</reference>
<accession>A0A0V0R958</accession>
<dbReference type="OMA" id="CYETANK"/>
<organism evidence="1 2">
    <name type="scientific">Pseudocohnilembus persalinus</name>
    <name type="common">Ciliate</name>
    <dbReference type="NCBI Taxonomy" id="266149"/>
    <lineage>
        <taxon>Eukaryota</taxon>
        <taxon>Sar</taxon>
        <taxon>Alveolata</taxon>
        <taxon>Ciliophora</taxon>
        <taxon>Intramacronucleata</taxon>
        <taxon>Oligohymenophorea</taxon>
        <taxon>Scuticociliatia</taxon>
        <taxon>Philasterida</taxon>
        <taxon>Pseudocohnilembidae</taxon>
        <taxon>Pseudocohnilembus</taxon>
    </lineage>
</organism>
<proteinExistence type="predicted"/>
<dbReference type="InParanoid" id="A0A0V0R958"/>
<evidence type="ECO:0000313" key="2">
    <source>
        <dbReference type="Proteomes" id="UP000054937"/>
    </source>
</evidence>
<dbReference type="EMBL" id="LDAU01000013">
    <property type="protein sequence ID" value="KRX10978.1"/>
    <property type="molecule type" value="Genomic_DNA"/>
</dbReference>
<protein>
    <submittedName>
        <fullName evidence="1">Uncharacterized protein</fullName>
    </submittedName>
</protein>
<evidence type="ECO:0000313" key="1">
    <source>
        <dbReference type="EMBL" id="KRX10978.1"/>
    </source>
</evidence>
<dbReference type="AlphaFoldDB" id="A0A0V0R958"/>
<gene>
    <name evidence="1" type="ORF">PPERSA_12102</name>
</gene>
<keyword evidence="2" id="KW-1185">Reference proteome</keyword>
<dbReference type="Proteomes" id="UP000054937">
    <property type="component" value="Unassembled WGS sequence"/>
</dbReference>
<comment type="caution">
    <text evidence="1">The sequence shown here is derived from an EMBL/GenBank/DDBJ whole genome shotgun (WGS) entry which is preliminary data.</text>
</comment>
<name>A0A0V0R958_PSEPJ</name>
<sequence length="99" mass="11826">MSKNEQEFKQLTKQITNKYLQETIKSCYKCFDHTVNDECTKNCIDDYTIFSEGKNQLLEKLNYCLENQQNEKNQQKCYTTAQQDLTSLDNFVKKTQIQY</sequence>